<reference evidence="2" key="1">
    <citation type="journal article" date="2021" name="Genome Biol. Evol.">
        <title>A High-Quality Reference Genome for a Parasitic Bivalve with Doubly Uniparental Inheritance (Bivalvia: Unionida).</title>
        <authorList>
            <person name="Smith C.H."/>
        </authorList>
    </citation>
    <scope>NUCLEOTIDE SEQUENCE</scope>
    <source>
        <strain evidence="2">CHS0354</strain>
    </source>
</reference>
<proteinExistence type="predicted"/>
<evidence type="ECO:0000313" key="3">
    <source>
        <dbReference type="Proteomes" id="UP001195483"/>
    </source>
</evidence>
<dbReference type="Proteomes" id="UP001195483">
    <property type="component" value="Unassembled WGS sequence"/>
</dbReference>
<evidence type="ECO:0000256" key="1">
    <source>
        <dbReference type="SAM" id="MobiDB-lite"/>
    </source>
</evidence>
<keyword evidence="3" id="KW-1185">Reference proteome</keyword>
<name>A0AAE0T3C2_9BIVA</name>
<reference evidence="2" key="3">
    <citation type="submission" date="2023-05" db="EMBL/GenBank/DDBJ databases">
        <authorList>
            <person name="Smith C.H."/>
        </authorList>
    </citation>
    <scope>NUCLEOTIDE SEQUENCE</scope>
    <source>
        <strain evidence="2">CHS0354</strain>
        <tissue evidence="2">Mantle</tissue>
    </source>
</reference>
<dbReference type="EMBL" id="JAEAOA010000982">
    <property type="protein sequence ID" value="KAK3603050.1"/>
    <property type="molecule type" value="Genomic_DNA"/>
</dbReference>
<feature type="compositionally biased region" description="Basic residues" evidence="1">
    <location>
        <begin position="65"/>
        <end position="90"/>
    </location>
</feature>
<sequence length="90" mass="10467">MTKNRRRKDSMNVNKKNKMDKIGIGKIASRYGEIVAIMLANHMLCLQNVVVTHLREDDADNSGRGPHRKRRKKKTIGRRRKKSIGRSRIE</sequence>
<evidence type="ECO:0000313" key="2">
    <source>
        <dbReference type="EMBL" id="KAK3603050.1"/>
    </source>
</evidence>
<comment type="caution">
    <text evidence="2">The sequence shown here is derived from an EMBL/GenBank/DDBJ whole genome shotgun (WGS) entry which is preliminary data.</text>
</comment>
<reference evidence="2" key="2">
    <citation type="journal article" date="2021" name="Genome Biol. Evol.">
        <title>Developing a high-quality reference genome for a parasitic bivalve with doubly uniparental inheritance (Bivalvia: Unionida).</title>
        <authorList>
            <person name="Smith C.H."/>
        </authorList>
    </citation>
    <scope>NUCLEOTIDE SEQUENCE</scope>
    <source>
        <strain evidence="2">CHS0354</strain>
        <tissue evidence="2">Mantle</tissue>
    </source>
</reference>
<dbReference type="AlphaFoldDB" id="A0AAE0T3C2"/>
<feature type="region of interest" description="Disordered" evidence="1">
    <location>
        <begin position="56"/>
        <end position="90"/>
    </location>
</feature>
<accession>A0AAE0T3C2</accession>
<gene>
    <name evidence="2" type="ORF">CHS0354_015742</name>
</gene>
<organism evidence="2 3">
    <name type="scientific">Potamilus streckersoni</name>
    <dbReference type="NCBI Taxonomy" id="2493646"/>
    <lineage>
        <taxon>Eukaryota</taxon>
        <taxon>Metazoa</taxon>
        <taxon>Spiralia</taxon>
        <taxon>Lophotrochozoa</taxon>
        <taxon>Mollusca</taxon>
        <taxon>Bivalvia</taxon>
        <taxon>Autobranchia</taxon>
        <taxon>Heteroconchia</taxon>
        <taxon>Palaeoheterodonta</taxon>
        <taxon>Unionida</taxon>
        <taxon>Unionoidea</taxon>
        <taxon>Unionidae</taxon>
        <taxon>Ambleminae</taxon>
        <taxon>Lampsilini</taxon>
        <taxon>Potamilus</taxon>
    </lineage>
</organism>
<protein>
    <submittedName>
        <fullName evidence="2">Uncharacterized protein</fullName>
    </submittedName>
</protein>